<accession>A4V6Z6</accession>
<protein>
    <submittedName>
        <fullName evidence="1">Uncharacterized protein</fullName>
    </submittedName>
</protein>
<proteinExistence type="predicted"/>
<dbReference type="EMBL" id="AM235768">
    <property type="protein sequence ID" value="CAM96307.1"/>
    <property type="molecule type" value="Genomic_DNA"/>
</dbReference>
<dbReference type="Proteomes" id="UP000002332">
    <property type="component" value="Plasmid pQBR103"/>
</dbReference>
<keyword evidence="1" id="KW-0614">Plasmid</keyword>
<gene>
    <name evidence="1" type="ordered locus">pQBR0275</name>
</gene>
<dbReference type="AlphaFoldDB" id="A4V6Z6"/>
<reference evidence="1 2" key="1">
    <citation type="journal article" date="2007" name="ISME J.">
        <title>Sequence-based analysis of pQBR103; a representative of a unique, transfer-proficient mega plasmid resident in the microbial community of sugar beet.</title>
        <authorList>
            <person name="Tett A."/>
            <person name="Spiers A.J."/>
            <person name="Crossman L.C."/>
            <person name="Ager D."/>
            <person name="Ciric L."/>
            <person name="Dow J.M."/>
            <person name="Fry J.C."/>
            <person name="Harris D."/>
            <person name="Lilley A."/>
            <person name="Oliver A."/>
            <person name="Parkhill J."/>
            <person name="Quail M.A."/>
            <person name="Rainey P.B."/>
            <person name="Saunders N.J."/>
            <person name="Seeger K."/>
            <person name="Snyder L.A.S."/>
            <person name="Squares R."/>
            <person name="Thomas C.M."/>
            <person name="Turner S.L."/>
            <person name="Zhang X.-X."/>
            <person name="Field D."/>
            <person name="Bailey M.J."/>
        </authorList>
    </citation>
    <scope>NUCLEOTIDE SEQUENCE [LARGE SCALE GENOMIC DNA]</scope>
    <source>
        <strain evidence="1 2">SBW25</strain>
    </source>
</reference>
<sequence length="144" mass="15902">MTVALVGPHGAFLVLVRITPRPRPAIAQESSWLTYLNPFPSEDTDCSELANTQGTTLVPTSRARPGQQRLDVWPFCFEDLEGVVVAIKQNQHHNVKRLLQVDRSKPAPSHATVREIPPLDLDLEVNAIFSLDGVEARCSGLLQL</sequence>
<evidence type="ECO:0000313" key="2">
    <source>
        <dbReference type="Proteomes" id="UP000002332"/>
    </source>
</evidence>
<evidence type="ECO:0000313" key="1">
    <source>
        <dbReference type="EMBL" id="CAM96307.1"/>
    </source>
</evidence>
<geneLocation type="plasmid" evidence="1 2">
    <name>pQBR103</name>
</geneLocation>
<organism evidence="1 2">
    <name type="scientific">Pseudomonas fluorescens (strain SBW25)</name>
    <dbReference type="NCBI Taxonomy" id="216595"/>
    <lineage>
        <taxon>Bacteria</taxon>
        <taxon>Pseudomonadati</taxon>
        <taxon>Pseudomonadota</taxon>
        <taxon>Gammaproteobacteria</taxon>
        <taxon>Pseudomonadales</taxon>
        <taxon>Pseudomonadaceae</taxon>
        <taxon>Pseudomonas</taxon>
    </lineage>
</organism>
<name>A4V6Z6_PSEFS</name>